<dbReference type="RefSeq" id="WP_238713642.1">
    <property type="nucleotide sequence ID" value="NZ_JAEPBH010000019.1"/>
</dbReference>
<sequence>MLESLIQLVTHGVEAGAAQSPLTALSVLLCAALMNFLS</sequence>
<dbReference type="NCBIfam" id="NF033841">
    <property type="entry name" value="small_YshB"/>
    <property type="match status" value="1"/>
</dbReference>
<keyword evidence="3" id="KW-1185">Reference proteome</keyword>
<gene>
    <name evidence="2" type="ORF">JJB97_08715</name>
</gene>
<feature type="transmembrane region" description="Helical" evidence="1">
    <location>
        <begin position="20"/>
        <end position="37"/>
    </location>
</feature>
<organism evidence="2 3">
    <name type="scientific">Tenebrionibacter intestinalis</name>
    <dbReference type="NCBI Taxonomy" id="2799638"/>
    <lineage>
        <taxon>Bacteria</taxon>
        <taxon>Pseudomonadati</taxon>
        <taxon>Pseudomonadota</taxon>
        <taxon>Gammaproteobacteria</taxon>
        <taxon>Enterobacterales</taxon>
        <taxon>Enterobacteriaceae</taxon>
        <taxon>Tenebrionibacter/Tenebrionicola group</taxon>
        <taxon>Tenebrionibacter</taxon>
    </lineage>
</organism>
<name>A0A8K0XXI8_9ENTR</name>
<keyword evidence="1" id="KW-0812">Transmembrane</keyword>
<dbReference type="InterPro" id="IPR047812">
    <property type="entry name" value="YshB"/>
</dbReference>
<dbReference type="EMBL" id="JAEPBH010000019">
    <property type="protein sequence ID" value="MBK4715412.1"/>
    <property type="molecule type" value="Genomic_DNA"/>
</dbReference>
<keyword evidence="1" id="KW-0472">Membrane</keyword>
<dbReference type="AlphaFoldDB" id="A0A8K0XXI8"/>
<protein>
    <submittedName>
        <fullName evidence="2">YshB family small membrane protein</fullName>
    </submittedName>
</protein>
<evidence type="ECO:0000256" key="1">
    <source>
        <dbReference type="SAM" id="Phobius"/>
    </source>
</evidence>
<evidence type="ECO:0000313" key="2">
    <source>
        <dbReference type="EMBL" id="MBK4715412.1"/>
    </source>
</evidence>
<dbReference type="Proteomes" id="UP000659047">
    <property type="component" value="Unassembled WGS sequence"/>
</dbReference>
<keyword evidence="1" id="KW-1133">Transmembrane helix</keyword>
<reference evidence="2" key="1">
    <citation type="submission" date="2021-01" db="EMBL/GenBank/DDBJ databases">
        <title>Intestinitalea alba gen. nov., sp. nov., a novel genus of the family Enterobacteriaceae, isolated from the gut of the plastic-eating mealworm Tenebrio molitor L.</title>
        <authorList>
            <person name="Yang Y."/>
        </authorList>
    </citation>
    <scope>NUCLEOTIDE SEQUENCE</scope>
    <source>
        <strain evidence="2">BIT-L3</strain>
    </source>
</reference>
<comment type="caution">
    <text evidence="2">The sequence shown here is derived from an EMBL/GenBank/DDBJ whole genome shotgun (WGS) entry which is preliminary data.</text>
</comment>
<proteinExistence type="predicted"/>
<accession>A0A8K0XXI8</accession>
<evidence type="ECO:0000313" key="3">
    <source>
        <dbReference type="Proteomes" id="UP000659047"/>
    </source>
</evidence>